<keyword evidence="2" id="KW-1133">Transmembrane helix</keyword>
<dbReference type="Proteomes" id="UP000008064">
    <property type="component" value="Unassembled WGS sequence"/>
</dbReference>
<dbReference type="EMBL" id="GL945428">
    <property type="protein sequence ID" value="EGO30318.1"/>
    <property type="molecule type" value="Genomic_DNA"/>
</dbReference>
<proteinExistence type="predicted"/>
<protein>
    <submittedName>
        <fullName evidence="3">Uncharacterized protein</fullName>
    </submittedName>
</protein>
<evidence type="ECO:0000256" key="2">
    <source>
        <dbReference type="SAM" id="Phobius"/>
    </source>
</evidence>
<feature type="region of interest" description="Disordered" evidence="1">
    <location>
        <begin position="622"/>
        <end position="655"/>
    </location>
</feature>
<gene>
    <name evidence="3" type="ORF">SERLADRAFT_431829</name>
</gene>
<evidence type="ECO:0000313" key="3">
    <source>
        <dbReference type="EMBL" id="EGO30318.1"/>
    </source>
</evidence>
<feature type="compositionally biased region" description="Basic residues" evidence="1">
    <location>
        <begin position="293"/>
        <end position="304"/>
    </location>
</feature>
<dbReference type="RefSeq" id="XP_007312202.1">
    <property type="nucleotide sequence ID" value="XM_007312140.1"/>
</dbReference>
<evidence type="ECO:0000256" key="1">
    <source>
        <dbReference type="SAM" id="MobiDB-lite"/>
    </source>
</evidence>
<feature type="transmembrane region" description="Helical" evidence="2">
    <location>
        <begin position="217"/>
        <end position="239"/>
    </location>
</feature>
<feature type="region of interest" description="Disordered" evidence="1">
    <location>
        <begin position="293"/>
        <end position="348"/>
    </location>
</feature>
<dbReference type="GeneID" id="18813835"/>
<feature type="region of interest" description="Disordered" evidence="1">
    <location>
        <begin position="1"/>
        <end position="34"/>
    </location>
</feature>
<accession>F8NDN4</accession>
<feature type="compositionally biased region" description="Low complexity" evidence="1">
    <location>
        <begin position="339"/>
        <end position="348"/>
    </location>
</feature>
<sequence length="655" mass="70844">MAKPHYVPHLKPPSPSPHRLPRPQAPLRRSPTRPPHVPIIAPSSCLLSILATIATAPPAVGGSPLPIQTHPPGFLCPFIERDTVGLPDDQPSVALSSDSGITYSEPTPTRKPTKLAREIADKYVQGTDTRWRKTDKWTLYGSTYCSTSTTTSVANTDGDFALPTPPPSSTTADVLSSNYTSTIVISTSSTATDFLDTSVLPAGWKEDSSSTKSNTPLILALSLVLALSICGFMVGCILWRKKKRHLRAVNDLELKIRKKLRPDDTSEDDQFDKDVLGKQRLWVKASARWKANIRHSARRRRSRRPAFSGMKSPRSRSSSFSLTDPPDVSLGVLPPPAPSSSLSRRQSLASLLSQENHISSTSQISEDSDTFDSIKATTVSQSPSSDIPAFPPAYNTSTTYNTPSVPSDVDSYATSSLDLAHFSAARVNALRRSSVHLSQSDPSSEDYISYEAGDFAAHVATDDKTQLARLVDMASAPPIMDEPGGSSHVHISAPAWHYEPDVFPDDFPPNCSRPSLSHVHMPYPMPPSKRNSTAKYFDGYPYAFEDDIASLEVEPSAPPFEAHPSAPPIGLAASAPPLEVFGQPHGSCINVPDLDWPLEGSEYESSTVSVDVLSDEGLLPSHNRLGSRHPSFTETGMLPVQGPAARDGTLPTYCP</sequence>
<dbReference type="HOGENOM" id="CLU_032937_0_0_1"/>
<name>F8NDN4_SERL9</name>
<keyword evidence="2" id="KW-0812">Transmembrane</keyword>
<dbReference type="AlphaFoldDB" id="F8NDN4"/>
<dbReference type="KEGG" id="sla:SERLADRAFT_431829"/>
<dbReference type="OrthoDB" id="2756128at2759"/>
<keyword evidence="2" id="KW-0472">Membrane</keyword>
<reference evidence="3" key="1">
    <citation type="submission" date="2011-04" db="EMBL/GenBank/DDBJ databases">
        <title>Evolution of plant cell wall degrading machinery underlies the functional diversity of forest fungi.</title>
        <authorList>
            <consortium name="US DOE Joint Genome Institute (JGI-PGF)"/>
            <person name="Eastwood D.C."/>
            <person name="Floudas D."/>
            <person name="Binder M."/>
            <person name="Majcherczyk A."/>
            <person name="Schneider P."/>
            <person name="Aerts A."/>
            <person name="Asiegbu F.O."/>
            <person name="Baker S.E."/>
            <person name="Barry K."/>
            <person name="Bendiksby M."/>
            <person name="Blumentritt M."/>
            <person name="Coutinho P.M."/>
            <person name="Cullen D."/>
            <person name="Cullen D."/>
            <person name="Gathman A."/>
            <person name="Goodell B."/>
            <person name="Henrissat B."/>
            <person name="Ihrmark K."/>
            <person name="Kauserud H."/>
            <person name="Kohler A."/>
            <person name="LaButti K."/>
            <person name="Lapidus A."/>
            <person name="Lavin J.L."/>
            <person name="Lee Y.-H."/>
            <person name="Lindquist E."/>
            <person name="Lilly W."/>
            <person name="Lucas S."/>
            <person name="Morin E."/>
            <person name="Murat C."/>
            <person name="Oguiza J.A."/>
            <person name="Park J."/>
            <person name="Pisabarro A.G."/>
            <person name="Riley R."/>
            <person name="Rosling A."/>
            <person name="Salamov A."/>
            <person name="Schmidt O."/>
            <person name="Schmutz J."/>
            <person name="Skrede I."/>
            <person name="Stenlid J."/>
            <person name="Wiebenga A."/>
            <person name="Xie X."/>
            <person name="Kues U."/>
            <person name="Hibbett D.S."/>
            <person name="Hoffmeister D."/>
            <person name="Hogberg N."/>
            <person name="Martin F."/>
            <person name="Grigoriev I.V."/>
            <person name="Watkinson S.C."/>
        </authorList>
    </citation>
    <scope>NUCLEOTIDE SEQUENCE</scope>
    <source>
        <strain evidence="3">S7.9</strain>
    </source>
</reference>
<organism>
    <name type="scientific">Serpula lacrymans var. lacrymans (strain S7.9)</name>
    <name type="common">Dry rot fungus</name>
    <dbReference type="NCBI Taxonomy" id="578457"/>
    <lineage>
        <taxon>Eukaryota</taxon>
        <taxon>Fungi</taxon>
        <taxon>Dikarya</taxon>
        <taxon>Basidiomycota</taxon>
        <taxon>Agaricomycotina</taxon>
        <taxon>Agaricomycetes</taxon>
        <taxon>Agaricomycetidae</taxon>
        <taxon>Boletales</taxon>
        <taxon>Coniophorineae</taxon>
        <taxon>Serpulaceae</taxon>
        <taxon>Serpula</taxon>
    </lineage>
</organism>